<dbReference type="AlphaFoldDB" id="A0A7C2JZV9"/>
<dbReference type="EMBL" id="DSOK01000154">
    <property type="protein sequence ID" value="HEN14858.1"/>
    <property type="molecule type" value="Genomic_DNA"/>
</dbReference>
<name>A0A7C2JZV9_9PLAN</name>
<evidence type="ECO:0000256" key="1">
    <source>
        <dbReference type="SAM" id="Coils"/>
    </source>
</evidence>
<comment type="caution">
    <text evidence="2">The sequence shown here is derived from an EMBL/GenBank/DDBJ whole genome shotgun (WGS) entry which is preliminary data.</text>
</comment>
<proteinExistence type="predicted"/>
<accession>A0A7C2JZV9</accession>
<gene>
    <name evidence="2" type="ORF">ENQ76_05235</name>
</gene>
<reference evidence="2" key="1">
    <citation type="journal article" date="2020" name="mSystems">
        <title>Genome- and Community-Level Interaction Insights into Carbon Utilization and Element Cycling Functions of Hydrothermarchaeota in Hydrothermal Sediment.</title>
        <authorList>
            <person name="Zhou Z."/>
            <person name="Liu Y."/>
            <person name="Xu W."/>
            <person name="Pan J."/>
            <person name="Luo Z.H."/>
            <person name="Li M."/>
        </authorList>
    </citation>
    <scope>NUCLEOTIDE SEQUENCE [LARGE SCALE GENOMIC DNA]</scope>
    <source>
        <strain evidence="2">SpSt-339</strain>
    </source>
</reference>
<feature type="coiled-coil region" evidence="1">
    <location>
        <begin position="3"/>
        <end position="30"/>
    </location>
</feature>
<keyword evidence="1" id="KW-0175">Coiled coil</keyword>
<organism evidence="2">
    <name type="scientific">Schlesneria paludicola</name>
    <dbReference type="NCBI Taxonomy" id="360056"/>
    <lineage>
        <taxon>Bacteria</taxon>
        <taxon>Pseudomonadati</taxon>
        <taxon>Planctomycetota</taxon>
        <taxon>Planctomycetia</taxon>
        <taxon>Planctomycetales</taxon>
        <taxon>Planctomycetaceae</taxon>
        <taxon>Schlesneria</taxon>
    </lineage>
</organism>
<protein>
    <submittedName>
        <fullName evidence="2">Uncharacterized protein</fullName>
    </submittedName>
</protein>
<evidence type="ECO:0000313" key="2">
    <source>
        <dbReference type="EMBL" id="HEN14858.1"/>
    </source>
</evidence>
<sequence length="73" mass="8085">MSADVIEDRLASVERDLAAVKAELARVSAVAGAAKSSWLDLMEGSMAEFSEFDELVRLGREFRKSYHPPEDNL</sequence>